<evidence type="ECO:0000313" key="5">
    <source>
        <dbReference type="Proteomes" id="UP000246991"/>
    </source>
</evidence>
<dbReference type="Gene3D" id="3.30.1120.100">
    <property type="match status" value="1"/>
</dbReference>
<feature type="domain" description="Fatty acid synthase meander beta sheet" evidence="3">
    <location>
        <begin position="625"/>
        <end position="677"/>
    </location>
</feature>
<dbReference type="Gene3D" id="1.20.930.70">
    <property type="match status" value="1"/>
</dbReference>
<dbReference type="EMBL" id="PYWC01000013">
    <property type="protein sequence ID" value="PWW78691.1"/>
    <property type="molecule type" value="Genomic_DNA"/>
</dbReference>
<dbReference type="InterPro" id="IPR040883">
    <property type="entry name" value="FAS_meander"/>
</dbReference>
<dbReference type="Gene3D" id="3.20.20.70">
    <property type="entry name" value="Aldolase class I"/>
    <property type="match status" value="3"/>
</dbReference>
<evidence type="ECO:0000259" key="3">
    <source>
        <dbReference type="Pfam" id="PF17951"/>
    </source>
</evidence>
<dbReference type="Gene3D" id="3.40.366.10">
    <property type="entry name" value="Malonyl-Coenzyme A Acyl Carrier Protein, domain 2"/>
    <property type="match status" value="1"/>
</dbReference>
<dbReference type="Proteomes" id="UP000246991">
    <property type="component" value="Unassembled WGS sequence"/>
</dbReference>
<dbReference type="PANTHER" id="PTHR10982:SF21">
    <property type="entry name" value="FATTY ACID SYNTHASE SUBUNIT BETA"/>
    <property type="match status" value="1"/>
</dbReference>
<dbReference type="GO" id="GO:0005835">
    <property type="term" value="C:fatty acid synthase complex"/>
    <property type="evidence" value="ECO:0007669"/>
    <property type="project" value="InterPro"/>
</dbReference>
<protein>
    <submittedName>
        <fullName evidence="4">Uncharacterized protein</fullName>
    </submittedName>
</protein>
<dbReference type="InterPro" id="IPR013565">
    <property type="entry name" value="Fas1/AflB-like_central"/>
</dbReference>
<dbReference type="InterPro" id="IPR013785">
    <property type="entry name" value="Aldolase_TIM"/>
</dbReference>
<keyword evidence="1" id="KW-0808">Transferase</keyword>
<dbReference type="GO" id="GO:0006633">
    <property type="term" value="P:fatty acid biosynthetic process"/>
    <property type="evidence" value="ECO:0007669"/>
    <property type="project" value="InterPro"/>
</dbReference>
<name>A0A317SZM6_9PEZI</name>
<dbReference type="Pfam" id="PF08354">
    <property type="entry name" value="Fas1-AflB-like_hel"/>
    <property type="match status" value="1"/>
</dbReference>
<keyword evidence="5" id="KW-1185">Reference proteome</keyword>
<comment type="caution">
    <text evidence="4">The sequence shown here is derived from an EMBL/GenBank/DDBJ whole genome shotgun (WGS) entry which is preliminary data.</text>
</comment>
<evidence type="ECO:0000259" key="2">
    <source>
        <dbReference type="Pfam" id="PF08354"/>
    </source>
</evidence>
<dbReference type="OrthoDB" id="5417908at2759"/>
<dbReference type="GO" id="GO:0004318">
    <property type="term" value="F:enoyl-[acyl-carrier-protein] reductase (NADH) activity"/>
    <property type="evidence" value="ECO:0007669"/>
    <property type="project" value="InterPro"/>
</dbReference>
<dbReference type="GO" id="GO:0004312">
    <property type="term" value="F:fatty acid synthase activity"/>
    <property type="evidence" value="ECO:0007669"/>
    <property type="project" value="InterPro"/>
</dbReference>
<sequence length="775" mass="85824">MDPINEDKGTLSPMLDTHISLINVVGNVVATGPPQSLYSLNLNQNRVPFAEREVHFTNRFLPISAPGLTSQNLTIPVFHTSTGQDLRDGSGNESIISALVNMITQATHILDFSPGGIFGLGVLSHHNKDGTGVRIIIVDACEGANNEVGYKPELFDRDSEHAVEYEDGESFVDAKFLECLDCHLTVLPWDFVVATMNTGYQIELADGGYYNATGLTAAFQKIEQNTIPRAAMVRQFPLLQHLRSAGILIKGLTIGARVPSIEVTNEYGETIGLKQISFKPGSSSGHHSFEDFHQPILQMYACIQRCGNIALVAGSGFGGAEDTDPYLTGAWSEKFKYPPMPFDGEAHTGSNAKKATCEAEGLDDKDWKTYMGPTGGVITLRSEMGEPIHKLATRGLDRIIFSLAKAKRLVELKKQCDYIIKHLNADFQTTWFGRDSNGEAMDLEDMTYAEAVCRMVELKYLTGDFIGRIEERFTRVKGQASLLQNYPDFDDPFATTKKILAHYPEANTRLINAQDAQHSLLLCQWRGQKPVTFVPSLEENFRFWFKKDSVWQSEDHEAAVDQDIGRSRILQGPMAAKHPTVVNEPIKDILDGIHNRHIAALIMDVHGRDQSAIPDVEYHFSGWRNKFTYNPIRRIFAPAHGIVVEITNTGDPTKAIITSKEKNQSGGCYVKTVEIRMLWFGDGKVPLDAAVTDVFDGGHTQVTRQAIADFIHAVWNNGEASSSDLGKLSTLGWILPLWLGGKLSSKQSSQRRLTAIFSSWFTSPIPSACFLVRSL</sequence>
<organism evidence="4 5">
    <name type="scientific">Tuber magnatum</name>
    <name type="common">white Piedmont truffle</name>
    <dbReference type="NCBI Taxonomy" id="42249"/>
    <lineage>
        <taxon>Eukaryota</taxon>
        <taxon>Fungi</taxon>
        <taxon>Dikarya</taxon>
        <taxon>Ascomycota</taxon>
        <taxon>Pezizomycotina</taxon>
        <taxon>Pezizomycetes</taxon>
        <taxon>Pezizales</taxon>
        <taxon>Tuberaceae</taxon>
        <taxon>Tuber</taxon>
    </lineage>
</organism>
<evidence type="ECO:0000256" key="1">
    <source>
        <dbReference type="ARBA" id="ARBA00022679"/>
    </source>
</evidence>
<dbReference type="PRINTS" id="PR01483">
    <property type="entry name" value="FASYNTHASE"/>
</dbReference>
<dbReference type="STRING" id="42249.A0A317SZM6"/>
<dbReference type="GO" id="GO:0019171">
    <property type="term" value="F:(3R)-hydroxyacyl-[acyl-carrier-protein] dehydratase activity"/>
    <property type="evidence" value="ECO:0007669"/>
    <property type="project" value="InterPro"/>
</dbReference>
<reference evidence="4 5" key="1">
    <citation type="submission" date="2018-03" db="EMBL/GenBank/DDBJ databases">
        <title>Genomes of Pezizomycetes fungi and the evolution of truffles.</title>
        <authorList>
            <person name="Murat C."/>
            <person name="Payen T."/>
            <person name="Noel B."/>
            <person name="Kuo A."/>
            <person name="Martin F.M."/>
        </authorList>
    </citation>
    <scope>NUCLEOTIDE SEQUENCE [LARGE SCALE GENOMIC DNA]</scope>
    <source>
        <strain evidence="4">091103-1</strain>
    </source>
</reference>
<feature type="domain" description="Fatty acid synthase beta subunit AflB /Fas1-like central" evidence="2">
    <location>
        <begin position="280"/>
        <end position="590"/>
    </location>
</feature>
<dbReference type="PANTHER" id="PTHR10982">
    <property type="entry name" value="MALONYL COA-ACYL CARRIER PROTEIN TRANSACYLASE"/>
    <property type="match status" value="1"/>
</dbReference>
<dbReference type="Pfam" id="PF17951">
    <property type="entry name" value="FAS_meander"/>
    <property type="match status" value="1"/>
</dbReference>
<dbReference type="InterPro" id="IPR003965">
    <property type="entry name" value="Fatty_acid_synthase"/>
</dbReference>
<dbReference type="AlphaFoldDB" id="A0A317SZM6"/>
<dbReference type="InterPro" id="IPR001227">
    <property type="entry name" value="Ac_transferase_dom_sf"/>
</dbReference>
<accession>A0A317SZM6</accession>
<dbReference type="Gene3D" id="6.20.240.10">
    <property type="match status" value="1"/>
</dbReference>
<dbReference type="InterPro" id="IPR050830">
    <property type="entry name" value="Fungal_FAS"/>
</dbReference>
<gene>
    <name evidence="4" type="ORF">C7212DRAFT_350108</name>
</gene>
<proteinExistence type="predicted"/>
<evidence type="ECO:0000313" key="4">
    <source>
        <dbReference type="EMBL" id="PWW78691.1"/>
    </source>
</evidence>